<reference evidence="1 2" key="1">
    <citation type="submission" date="2018-06" db="EMBL/GenBank/DDBJ databases">
        <authorList>
            <consortium name="Pathogen Informatics"/>
            <person name="Doyle S."/>
        </authorList>
    </citation>
    <scope>NUCLEOTIDE SEQUENCE [LARGE SCALE GENOMIC DNA]</scope>
    <source>
        <strain evidence="2">NCTC 11048</strain>
    </source>
</reference>
<evidence type="ECO:0000313" key="2">
    <source>
        <dbReference type="Proteomes" id="UP000255549"/>
    </source>
</evidence>
<evidence type="ECO:0000313" key="1">
    <source>
        <dbReference type="EMBL" id="SUM47647.1"/>
    </source>
</evidence>
<gene>
    <name evidence="1" type="ORF">NCTC11048_02732</name>
</gene>
<dbReference type="Gene3D" id="3.90.175.10">
    <property type="entry name" value="Diphtheria Toxin, domain 1"/>
    <property type="match status" value="1"/>
</dbReference>
<sequence>MAMFIPAERWGCSLIIELIGYHGTTQDNSLSIIRNKSFKKSNKKNEWLGHGAYFYELYEKAEWWASLKKNPAIIKAKILVAEKSYINLDKPSEEDKLGKFIETIEKSGVKFTVPGDTEEIRCQIMNLYMSYGNFKVISGTLPSTNKRYKRQLDSIGYPRTEKQICVHDVDCIVYNELEVVNC</sequence>
<organism evidence="1 2">
    <name type="scientific">Staphylococcus intermedius NCTC 11048</name>
    <dbReference type="NCBI Taxonomy" id="1141106"/>
    <lineage>
        <taxon>Bacteria</taxon>
        <taxon>Bacillati</taxon>
        <taxon>Bacillota</taxon>
        <taxon>Bacilli</taxon>
        <taxon>Bacillales</taxon>
        <taxon>Staphylococcaceae</taxon>
        <taxon>Staphylococcus</taxon>
        <taxon>Staphylococcus intermedius group</taxon>
    </lineage>
</organism>
<keyword evidence="2" id="KW-1185">Reference proteome</keyword>
<name>A0A380GB05_STAIN</name>
<proteinExistence type="predicted"/>
<dbReference type="STRING" id="1141106.GCA_000308095_02655"/>
<dbReference type="EMBL" id="UHDP01000003">
    <property type="protein sequence ID" value="SUM47647.1"/>
    <property type="molecule type" value="Genomic_DNA"/>
</dbReference>
<protein>
    <submittedName>
        <fullName evidence="1">Uncharacterized protein</fullName>
    </submittedName>
</protein>
<dbReference type="Proteomes" id="UP000255549">
    <property type="component" value="Unassembled WGS sequence"/>
</dbReference>
<accession>A0A380GB05</accession>
<dbReference type="AlphaFoldDB" id="A0A380GB05"/>
<dbReference type="SUPFAM" id="SSF56399">
    <property type="entry name" value="ADP-ribosylation"/>
    <property type="match status" value="1"/>
</dbReference>